<keyword evidence="1" id="KW-1133">Transmembrane helix</keyword>
<organism evidence="2">
    <name type="scientific">Micrurus corallinus</name>
    <name type="common">Brazilian coral snake</name>
    <dbReference type="NCBI Taxonomy" id="54390"/>
    <lineage>
        <taxon>Eukaryota</taxon>
        <taxon>Metazoa</taxon>
        <taxon>Chordata</taxon>
        <taxon>Craniata</taxon>
        <taxon>Vertebrata</taxon>
        <taxon>Euteleostomi</taxon>
        <taxon>Lepidosauria</taxon>
        <taxon>Squamata</taxon>
        <taxon>Bifurcata</taxon>
        <taxon>Unidentata</taxon>
        <taxon>Episquamata</taxon>
        <taxon>Toxicofera</taxon>
        <taxon>Serpentes</taxon>
        <taxon>Colubroidea</taxon>
        <taxon>Elapidae</taxon>
        <taxon>Elapinae</taxon>
        <taxon>Micrurus</taxon>
    </lineage>
</organism>
<sequence length="103" mass="11819">MHCFILKHTYIRTLLANRKKSFVHSAVYWLILLLFLQGWEMRCVQDQRDGEEIKPLDKATSVAGNAKTNQKPYLTRLCFSRAQTPVQAGKGQPHHDSCIFSSV</sequence>
<keyword evidence="1" id="KW-0472">Membrane</keyword>
<keyword evidence="1" id="KW-0812">Transmembrane</keyword>
<protein>
    <submittedName>
        <fullName evidence="2">Uncharacterized protein</fullName>
    </submittedName>
</protein>
<reference evidence="2" key="2">
    <citation type="submission" date="2017-11" db="EMBL/GenBank/DDBJ databases">
        <title>Coralsnake Venomics: Analyses of Venom Gland Transcriptomes and Proteomes of Six Brazilian Taxa.</title>
        <authorList>
            <person name="Aird S.D."/>
            <person name="Jorge da Silva N."/>
            <person name="Qiu L."/>
            <person name="Villar-Briones A."/>
            <person name="Aparecida-Saddi V."/>
            <person name="Campos-Telles M.P."/>
            <person name="Grau M."/>
            <person name="Mikheyev A.S."/>
        </authorList>
    </citation>
    <scope>NUCLEOTIDE SEQUENCE</scope>
    <source>
        <tissue evidence="2">Venom_gland</tissue>
    </source>
</reference>
<dbReference type="EMBL" id="IACJ01038560">
    <property type="protein sequence ID" value="LAA39951.1"/>
    <property type="molecule type" value="Transcribed_RNA"/>
</dbReference>
<name>A0A2D4EXH5_MICCO</name>
<evidence type="ECO:0000256" key="1">
    <source>
        <dbReference type="SAM" id="Phobius"/>
    </source>
</evidence>
<dbReference type="AlphaFoldDB" id="A0A2D4EXH5"/>
<accession>A0A2D4EXH5</accession>
<evidence type="ECO:0000313" key="2">
    <source>
        <dbReference type="EMBL" id="LAA39951.1"/>
    </source>
</evidence>
<reference evidence="2" key="1">
    <citation type="submission" date="2017-07" db="EMBL/GenBank/DDBJ databases">
        <authorList>
            <person name="Mikheyev A."/>
            <person name="Grau M."/>
        </authorList>
    </citation>
    <scope>NUCLEOTIDE SEQUENCE</scope>
    <source>
        <tissue evidence="2">Venom_gland</tissue>
    </source>
</reference>
<proteinExistence type="predicted"/>
<feature type="transmembrane region" description="Helical" evidence="1">
    <location>
        <begin position="21"/>
        <end position="39"/>
    </location>
</feature>